<reference evidence="2 3" key="1">
    <citation type="submission" date="2022-04" db="EMBL/GenBank/DDBJ databases">
        <title>Spirosoma sp. strain RP8 genome sequencing and assembly.</title>
        <authorList>
            <person name="Jung Y."/>
        </authorList>
    </citation>
    <scope>NUCLEOTIDE SEQUENCE [LARGE SCALE GENOMIC DNA]</scope>
    <source>
        <strain evidence="2 3">RP8</strain>
    </source>
</reference>
<name>A0ABT0HSD4_9BACT</name>
<dbReference type="RefSeq" id="WP_248479765.1">
    <property type="nucleotide sequence ID" value="NZ_JALPRF010000006.1"/>
</dbReference>
<dbReference type="Gene3D" id="3.20.20.220">
    <property type="match status" value="1"/>
</dbReference>
<accession>A0ABT0HSD4</accession>
<dbReference type="EMBL" id="JALPRF010000006">
    <property type="protein sequence ID" value="MCK8495089.1"/>
    <property type="molecule type" value="Genomic_DNA"/>
</dbReference>
<dbReference type="SUPFAM" id="SSF51730">
    <property type="entry name" value="FAD-linked oxidoreductase"/>
    <property type="match status" value="1"/>
</dbReference>
<organism evidence="2 3">
    <name type="scientific">Spirosoma liriopis</name>
    <dbReference type="NCBI Taxonomy" id="2937440"/>
    <lineage>
        <taxon>Bacteria</taxon>
        <taxon>Pseudomonadati</taxon>
        <taxon>Bacteroidota</taxon>
        <taxon>Cytophagia</taxon>
        <taxon>Cytophagales</taxon>
        <taxon>Cytophagaceae</taxon>
        <taxon>Spirosoma</taxon>
    </lineage>
</organism>
<proteinExistence type="predicted"/>
<evidence type="ECO:0008006" key="4">
    <source>
        <dbReference type="Google" id="ProtNLM"/>
    </source>
</evidence>
<dbReference type="InterPro" id="IPR029041">
    <property type="entry name" value="FAD-linked_oxidoreductase-like"/>
</dbReference>
<evidence type="ECO:0000256" key="1">
    <source>
        <dbReference type="ARBA" id="ARBA00023002"/>
    </source>
</evidence>
<evidence type="ECO:0000313" key="3">
    <source>
        <dbReference type="Proteomes" id="UP001202180"/>
    </source>
</evidence>
<keyword evidence="1" id="KW-0560">Oxidoreductase</keyword>
<evidence type="ECO:0000313" key="2">
    <source>
        <dbReference type="EMBL" id="MCK8495089.1"/>
    </source>
</evidence>
<protein>
    <recommendedName>
        <fullName evidence="4">Methylenetetrahydrofolate reductase (NAD(P)H)</fullName>
    </recommendedName>
</protein>
<keyword evidence="3" id="KW-1185">Reference proteome</keyword>
<sequence>MFLEKIKSGQSGVLLYGITPPKTSTLPERVAEIAQKTIDRLAVLDIDGLVVYDVQDESARTTEERPFPFINALDPLSFASTYLGELRVPKIIYRPAGKFSPEELSYWLEDLHQQKFYPVFVGVPAPDFPVKTSLSEAYQIWSRHQETSVIGAVTIPERHQVLHDEDVRILDKMSCGVSYFISQCVFNLDYAKQIIDDLAHRCRQQAVHPPTLIFTLTACGSAKTLQFMEWLGIHVPLELQEELKKSDDILQKSVKVCLDIASALTDYCTEHAIPFGFNIESVAIRKAEIEASIYMTNEIGQLLKEKGIRKPLATSRSETVDDTQVYSKIESL</sequence>
<gene>
    <name evidence="2" type="ORF">M0L20_24670</name>
</gene>
<dbReference type="Proteomes" id="UP001202180">
    <property type="component" value="Unassembled WGS sequence"/>
</dbReference>
<comment type="caution">
    <text evidence="2">The sequence shown here is derived from an EMBL/GenBank/DDBJ whole genome shotgun (WGS) entry which is preliminary data.</text>
</comment>